<dbReference type="Proteomes" id="UP000243361">
    <property type="component" value="Unassembled WGS sequence"/>
</dbReference>
<dbReference type="SUPFAM" id="SSF55486">
    <property type="entry name" value="Metalloproteases ('zincins'), catalytic domain"/>
    <property type="match status" value="1"/>
</dbReference>
<dbReference type="GO" id="GO:0005737">
    <property type="term" value="C:cytoplasm"/>
    <property type="evidence" value="ECO:0007669"/>
    <property type="project" value="TreeGrafter"/>
</dbReference>
<dbReference type="PANTHER" id="PTHR11533">
    <property type="entry name" value="PROTEASE M1 ZINC METALLOPROTEASE"/>
    <property type="match status" value="1"/>
</dbReference>
<dbReference type="InterPro" id="IPR014782">
    <property type="entry name" value="Peptidase_M1_dom"/>
</dbReference>
<evidence type="ECO:0000259" key="2">
    <source>
        <dbReference type="Pfam" id="PF01433"/>
    </source>
</evidence>
<dbReference type="GO" id="GO:0008270">
    <property type="term" value="F:zinc ion binding"/>
    <property type="evidence" value="ECO:0007669"/>
    <property type="project" value="InterPro"/>
</dbReference>
<proteinExistence type="predicted"/>
<feature type="chain" id="PRO_5024859583" description="Peptidase M1 membrane alanine aminopeptidase domain-containing protein" evidence="1">
    <location>
        <begin position="22"/>
        <end position="687"/>
    </location>
</feature>
<dbReference type="GO" id="GO:0043171">
    <property type="term" value="P:peptide catabolic process"/>
    <property type="evidence" value="ECO:0007669"/>
    <property type="project" value="TreeGrafter"/>
</dbReference>
<keyword evidence="1" id="KW-0732">Signal</keyword>
<sequence>MKSAQLLLLSLLLLCTRLATATPVMHHQLDVRINPTLREIEVDDRITLPVPARTVEFLLHAEMEIITPPNVGTLTTLGEIDGGVPIRRYRLAAPRPFDHIAIAYRGTIHQPLRQLSEGYGGGRQVTAGQIGPEGVFLSLSSYWYPAIGELPVTFAMEVHLPPGWHAISQGEEDTDGRWSETNPQDDIYLIAGPYHRYTRQGTIAEAQVYLRQPAPTLAEPYLDATHEYLDLYTRLIGPYPYAKFALAENFWESGYGMPSFTLLGPRVIRLPFIIHTSYPHEILHNWWGNGVYIDYRNGNWGEGLTAYLADHLLKERAGAGHHYRRDALRGYADYVSSAEDFPIRRFRGNHGQISQAVGYGKTLMFFHMLRQRLGDRVFVEGLRRFYRDNHFRMAGFEQLRAAFEAAGATPLGAMFEQWIDRTGAPALAVDQLTVKALDGLFLLHGRLRQTQSEAPFRLHVPVYVETEGDETARRHIVVTSGRDTPFELTLPNRPVRISIDPLFDLFRQLDPSEQPSRLGQLFGADRQRIILPADAPGTARGAYRRLAEGWAARHEGITIAMDNELEAIPADQTVWIFGAENRFAGLFAPHLERDGFNIDATSYALADFAGAVTLKHPDDQRLAIGLLTLRDSDHLAGLAKKLPHYSKYSYALFDARSLVNAAKGQWLESTSKLNIILSNNNKSVATS</sequence>
<evidence type="ECO:0000313" key="4">
    <source>
        <dbReference type="Proteomes" id="UP000243361"/>
    </source>
</evidence>
<dbReference type="Pfam" id="PF01433">
    <property type="entry name" value="Peptidase_M1"/>
    <property type="match status" value="1"/>
</dbReference>
<dbReference type="AlphaFoldDB" id="A0A657PNQ9"/>
<dbReference type="InterPro" id="IPR027268">
    <property type="entry name" value="Peptidase_M4/M1_CTD_sf"/>
</dbReference>
<dbReference type="GO" id="GO:0016020">
    <property type="term" value="C:membrane"/>
    <property type="evidence" value="ECO:0007669"/>
    <property type="project" value="TreeGrafter"/>
</dbReference>
<reference evidence="3" key="1">
    <citation type="submission" date="2017-02" db="EMBL/GenBank/DDBJ databases">
        <title>Novel co-symbiosis in the unique lucinid bivalve Phacoides pectinatus.</title>
        <authorList>
            <person name="Lim S.J."/>
            <person name="Davis B.G."/>
            <person name="Gill D.E."/>
            <person name="Engel A.S."/>
            <person name="Anderson L.C."/>
            <person name="Campbell B.J."/>
        </authorList>
    </citation>
    <scope>NUCLEOTIDE SEQUENCE [LARGE SCALE GENOMIC DNA]</scope>
    <source>
        <strain evidence="3">LUC13016_P6</strain>
    </source>
</reference>
<name>A0A657PNQ9_9GAMM</name>
<protein>
    <recommendedName>
        <fullName evidence="2">Peptidase M1 membrane alanine aminopeptidase domain-containing protein</fullName>
    </recommendedName>
</protein>
<dbReference type="PANTHER" id="PTHR11533:SF174">
    <property type="entry name" value="PUROMYCIN-SENSITIVE AMINOPEPTIDASE-RELATED"/>
    <property type="match status" value="1"/>
</dbReference>
<dbReference type="GO" id="GO:0005615">
    <property type="term" value="C:extracellular space"/>
    <property type="evidence" value="ECO:0007669"/>
    <property type="project" value="TreeGrafter"/>
</dbReference>
<dbReference type="InterPro" id="IPR050344">
    <property type="entry name" value="Peptidase_M1_aminopeptidases"/>
</dbReference>
<dbReference type="EMBL" id="MUIE01000046">
    <property type="protein sequence ID" value="OQX37557.1"/>
    <property type="molecule type" value="Genomic_DNA"/>
</dbReference>
<gene>
    <name evidence="3" type="ORF">B0D84_00510</name>
</gene>
<evidence type="ECO:0000313" key="3">
    <source>
        <dbReference type="EMBL" id="OQX37557.1"/>
    </source>
</evidence>
<organism evidence="3 4">
    <name type="scientific">Candidatus Sedimenticola endophacoides</name>
    <dbReference type="NCBI Taxonomy" id="2548426"/>
    <lineage>
        <taxon>Bacteria</taxon>
        <taxon>Pseudomonadati</taxon>
        <taxon>Pseudomonadota</taxon>
        <taxon>Gammaproteobacteria</taxon>
        <taxon>Chromatiales</taxon>
        <taxon>Sedimenticolaceae</taxon>
        <taxon>Sedimenticola</taxon>
    </lineage>
</organism>
<keyword evidence="4" id="KW-1185">Reference proteome</keyword>
<feature type="signal peptide" evidence="1">
    <location>
        <begin position="1"/>
        <end position="21"/>
    </location>
</feature>
<feature type="domain" description="Peptidase M1 membrane alanine aminopeptidase" evidence="2">
    <location>
        <begin position="280"/>
        <end position="418"/>
    </location>
</feature>
<comment type="caution">
    <text evidence="3">The sequence shown here is derived from an EMBL/GenBank/DDBJ whole genome shotgun (WGS) entry which is preliminary data.</text>
</comment>
<accession>A0A657PNQ9</accession>
<dbReference type="GO" id="GO:0042277">
    <property type="term" value="F:peptide binding"/>
    <property type="evidence" value="ECO:0007669"/>
    <property type="project" value="TreeGrafter"/>
</dbReference>
<evidence type="ECO:0000256" key="1">
    <source>
        <dbReference type="SAM" id="SignalP"/>
    </source>
</evidence>
<dbReference type="GO" id="GO:0070006">
    <property type="term" value="F:metalloaminopeptidase activity"/>
    <property type="evidence" value="ECO:0007669"/>
    <property type="project" value="TreeGrafter"/>
</dbReference>
<dbReference type="Gene3D" id="1.10.390.10">
    <property type="entry name" value="Neutral Protease Domain 2"/>
    <property type="match status" value="1"/>
</dbReference>